<dbReference type="PANTHER" id="PTHR43309:SF3">
    <property type="entry name" value="5-OXOPROLINASE SUBUNIT C"/>
    <property type="match status" value="1"/>
</dbReference>
<evidence type="ECO:0000313" key="6">
    <source>
        <dbReference type="Proteomes" id="UP001501243"/>
    </source>
</evidence>
<evidence type="ECO:0000256" key="3">
    <source>
        <dbReference type="ARBA" id="ARBA00022840"/>
    </source>
</evidence>
<protein>
    <submittedName>
        <fullName evidence="5">5-oxoprolinase subunit PxpC</fullName>
    </submittedName>
</protein>
<accession>A0ABP8Q6X2</accession>
<evidence type="ECO:0000259" key="4">
    <source>
        <dbReference type="SMART" id="SM00797"/>
    </source>
</evidence>
<sequence>MSISVLKPGLLTTVQDEGRLGYQHTGLVVSGALDALALRTANLLVGNPPGAAGLEITLQGPTLRFEADALLALTGANLVASLNGQAVPLGRPVAVRAGAVLAFGRPKASGRAWLAVAGGVAVPVVLGSRATYLRAGLGGLAGRALQAGDELPVGEWSTIGRRLFESLRPEAPASGAPARWYAPASPLASPGAPLVVRALPGPEYAQFAPESQRAFWEENFSVTTEADRMGCRLSGPPLARATATELLSSAVTFGTVQVPAGGQPIVLLADRQTTGGYPRLAQVISADLGKLAQALPGTRLRFQLATLAEAQALYLAQERRLRALARAVHLKSLL</sequence>
<feature type="domain" description="Carboxyltransferase" evidence="4">
    <location>
        <begin position="24"/>
        <end position="320"/>
    </location>
</feature>
<organism evidence="5 6">
    <name type="scientific">Hymenobacter ginsengisoli</name>
    <dbReference type="NCBI Taxonomy" id="1051626"/>
    <lineage>
        <taxon>Bacteria</taxon>
        <taxon>Pseudomonadati</taxon>
        <taxon>Bacteroidota</taxon>
        <taxon>Cytophagia</taxon>
        <taxon>Cytophagales</taxon>
        <taxon>Hymenobacteraceae</taxon>
        <taxon>Hymenobacter</taxon>
    </lineage>
</organism>
<dbReference type="PANTHER" id="PTHR43309">
    <property type="entry name" value="5-OXOPROLINASE SUBUNIT C"/>
    <property type="match status" value="1"/>
</dbReference>
<keyword evidence="2" id="KW-0378">Hydrolase</keyword>
<dbReference type="SUPFAM" id="SSF50891">
    <property type="entry name" value="Cyclophilin-like"/>
    <property type="match status" value="1"/>
</dbReference>
<dbReference type="Gene3D" id="2.40.100.10">
    <property type="entry name" value="Cyclophilin-like"/>
    <property type="match status" value="1"/>
</dbReference>
<dbReference type="SMART" id="SM00797">
    <property type="entry name" value="AHS2"/>
    <property type="match status" value="1"/>
</dbReference>
<evidence type="ECO:0000256" key="1">
    <source>
        <dbReference type="ARBA" id="ARBA00022741"/>
    </source>
</evidence>
<proteinExistence type="predicted"/>
<gene>
    <name evidence="5" type="primary">pxpC</name>
    <name evidence="5" type="ORF">GCM10023172_14580</name>
</gene>
<dbReference type="Pfam" id="PF02626">
    <property type="entry name" value="CT_A_B"/>
    <property type="match status" value="1"/>
</dbReference>
<dbReference type="RefSeq" id="WP_208130847.1">
    <property type="nucleotide sequence ID" value="NZ_BAABGQ010000005.1"/>
</dbReference>
<keyword evidence="6" id="KW-1185">Reference proteome</keyword>
<evidence type="ECO:0000256" key="2">
    <source>
        <dbReference type="ARBA" id="ARBA00022801"/>
    </source>
</evidence>
<keyword evidence="3" id="KW-0067">ATP-binding</keyword>
<dbReference type="Proteomes" id="UP001501243">
    <property type="component" value="Unassembled WGS sequence"/>
</dbReference>
<keyword evidence="1" id="KW-0547">Nucleotide-binding</keyword>
<comment type="caution">
    <text evidence="5">The sequence shown here is derived from an EMBL/GenBank/DDBJ whole genome shotgun (WGS) entry which is preliminary data.</text>
</comment>
<dbReference type="NCBIfam" id="TIGR00724">
    <property type="entry name" value="urea_amlyse_rel"/>
    <property type="match status" value="1"/>
</dbReference>
<name>A0ABP8Q6X2_9BACT</name>
<reference evidence="6" key="1">
    <citation type="journal article" date="2019" name="Int. J. Syst. Evol. Microbiol.">
        <title>The Global Catalogue of Microorganisms (GCM) 10K type strain sequencing project: providing services to taxonomists for standard genome sequencing and annotation.</title>
        <authorList>
            <consortium name="The Broad Institute Genomics Platform"/>
            <consortium name="The Broad Institute Genome Sequencing Center for Infectious Disease"/>
            <person name="Wu L."/>
            <person name="Ma J."/>
        </authorList>
    </citation>
    <scope>NUCLEOTIDE SEQUENCE [LARGE SCALE GENOMIC DNA]</scope>
    <source>
        <strain evidence="6">JCM 17841</strain>
    </source>
</reference>
<evidence type="ECO:0000313" key="5">
    <source>
        <dbReference type="EMBL" id="GAA4498178.1"/>
    </source>
</evidence>
<dbReference type="InterPro" id="IPR029000">
    <property type="entry name" value="Cyclophilin-like_dom_sf"/>
</dbReference>
<dbReference type="EMBL" id="BAABGQ010000005">
    <property type="protein sequence ID" value="GAA4498178.1"/>
    <property type="molecule type" value="Genomic_DNA"/>
</dbReference>
<dbReference type="InterPro" id="IPR003778">
    <property type="entry name" value="CT_A_B"/>
</dbReference>
<dbReference type="InterPro" id="IPR052708">
    <property type="entry name" value="PxpC"/>
</dbReference>